<keyword evidence="3 4" id="KW-0687">Ribonucleoprotein</keyword>
<dbReference type="GO" id="GO:0006412">
    <property type="term" value="P:translation"/>
    <property type="evidence" value="ECO:0007669"/>
    <property type="project" value="UniProtKB-UniRule"/>
</dbReference>
<comment type="function">
    <text evidence="4">Binds to 23S rRNA.</text>
</comment>
<evidence type="ECO:0000256" key="4">
    <source>
        <dbReference type="HAMAP-Rule" id="MF_01369"/>
    </source>
</evidence>
<dbReference type="InterPro" id="IPR012678">
    <property type="entry name" value="Ribosomal_uL23/eL15/eS24_sf"/>
</dbReference>
<keyword evidence="5" id="KW-0934">Plastid</keyword>
<dbReference type="AlphaFoldDB" id="A0A1S5RUR4"/>
<comment type="similarity">
    <text evidence="1 4">Belongs to the universal ribosomal protein uL23 family.</text>
</comment>
<dbReference type="EMBL" id="KU764518">
    <property type="protein sequence ID" value="AOV84720.1"/>
    <property type="molecule type" value="Genomic_DNA"/>
</dbReference>
<evidence type="ECO:0000256" key="3">
    <source>
        <dbReference type="ARBA" id="ARBA00023274"/>
    </source>
</evidence>
<keyword evidence="4" id="KW-0694">RNA-binding</keyword>
<protein>
    <recommendedName>
        <fullName evidence="4">Large ribosomal subunit protein uL23c</fullName>
    </recommendedName>
</protein>
<evidence type="ECO:0000313" key="5">
    <source>
        <dbReference type="EMBL" id="AOV84720.1"/>
    </source>
</evidence>
<dbReference type="GO" id="GO:0009507">
    <property type="term" value="C:chloroplast"/>
    <property type="evidence" value="ECO:0007669"/>
    <property type="project" value="UniProtKB-SubCell"/>
</dbReference>
<dbReference type="Gene3D" id="3.30.70.330">
    <property type="match status" value="1"/>
</dbReference>
<gene>
    <name evidence="4 5" type="primary">rpl23</name>
</gene>
<dbReference type="GO" id="GO:0019843">
    <property type="term" value="F:rRNA binding"/>
    <property type="evidence" value="ECO:0007669"/>
    <property type="project" value="UniProtKB-UniRule"/>
</dbReference>
<keyword evidence="5" id="KW-0150">Chloroplast</keyword>
<keyword evidence="4" id="KW-0699">rRNA-binding</keyword>
<name>A0A1S5RUR4_9MONI</name>
<dbReference type="GO" id="GO:0003735">
    <property type="term" value="F:structural constituent of ribosome"/>
    <property type="evidence" value="ECO:0007669"/>
    <property type="project" value="InterPro"/>
</dbReference>
<proteinExistence type="inferred from homology"/>
<dbReference type="InterPro" id="IPR012677">
    <property type="entry name" value="Nucleotide-bd_a/b_plait_sf"/>
</dbReference>
<evidence type="ECO:0000256" key="1">
    <source>
        <dbReference type="ARBA" id="ARBA00006700"/>
    </source>
</evidence>
<dbReference type="PANTHER" id="PTHR11620">
    <property type="entry name" value="60S RIBOSOMAL PROTEIN L23A"/>
    <property type="match status" value="1"/>
</dbReference>
<evidence type="ECO:0000256" key="2">
    <source>
        <dbReference type="ARBA" id="ARBA00022980"/>
    </source>
</evidence>
<geneLocation type="chloroplast" evidence="5"/>
<dbReference type="Pfam" id="PF00276">
    <property type="entry name" value="Ribosomal_L23"/>
    <property type="match status" value="1"/>
</dbReference>
<sequence length="88" mass="10628">MNKLKTQILTEKSIRLLERNQYTFEVDVESTKKEIKDWVENSFAIKVKNINSYRLPVKKQKGKTNYKMCYKRIIITLQKNHSFLLFNE</sequence>
<dbReference type="GO" id="GO:0005840">
    <property type="term" value="C:ribosome"/>
    <property type="evidence" value="ECO:0007669"/>
    <property type="project" value="UniProtKB-KW"/>
</dbReference>
<dbReference type="SUPFAM" id="SSF54189">
    <property type="entry name" value="Ribosomal proteins S24e, L23 and L15e"/>
    <property type="match status" value="1"/>
</dbReference>
<dbReference type="GO" id="GO:1990904">
    <property type="term" value="C:ribonucleoprotein complex"/>
    <property type="evidence" value="ECO:0007669"/>
    <property type="project" value="UniProtKB-KW"/>
</dbReference>
<comment type="subcellular location">
    <subcellularLocation>
        <location evidence="4">Plastid</location>
        <location evidence="4">Chloroplast</location>
    </subcellularLocation>
</comment>
<dbReference type="HAMAP" id="MF_01369_B">
    <property type="entry name" value="Ribosomal_uL23_B"/>
    <property type="match status" value="1"/>
</dbReference>
<comment type="subunit">
    <text evidence="4">Part of the 50S ribosomal subunit.</text>
</comment>
<keyword evidence="2 4" id="KW-0689">Ribosomal protein</keyword>
<dbReference type="InterPro" id="IPR013025">
    <property type="entry name" value="Ribosomal_uL23-like"/>
</dbReference>
<accession>A0A1S5RUR4</accession>
<organism evidence="5">
    <name type="scientific">Actinostachys pennula</name>
    <dbReference type="NCBI Taxonomy" id="148577"/>
    <lineage>
        <taxon>Eukaryota</taxon>
        <taxon>Viridiplantae</taxon>
        <taxon>Streptophyta</taxon>
        <taxon>Embryophyta</taxon>
        <taxon>Tracheophyta</taxon>
        <taxon>Polypodiopsida</taxon>
        <taxon>Polypodiidae</taxon>
        <taxon>Schizaeales</taxon>
        <taxon>Schizaeaceae</taxon>
        <taxon>Actinostachys</taxon>
    </lineage>
</organism>
<reference evidence="5" key="1">
    <citation type="submission" date="2016-02" db="EMBL/GenBank/DDBJ databases">
        <title>Phylogenomics of the Schizaeales.</title>
        <authorList>
            <person name="Labiak P.H."/>
            <person name="Karol K.G."/>
        </authorList>
    </citation>
    <scope>NUCLEOTIDE SEQUENCE</scope>
</reference>